<feature type="transmembrane region" description="Helical" evidence="1">
    <location>
        <begin position="278"/>
        <end position="301"/>
    </location>
</feature>
<organism evidence="2 3">
    <name type="scientific">Joostella atrarenae</name>
    <dbReference type="NCBI Taxonomy" id="679257"/>
    <lineage>
        <taxon>Bacteria</taxon>
        <taxon>Pseudomonadati</taxon>
        <taxon>Bacteroidota</taxon>
        <taxon>Flavobacteriia</taxon>
        <taxon>Flavobacteriales</taxon>
        <taxon>Flavobacteriaceae</taxon>
        <taxon>Joostella</taxon>
    </lineage>
</organism>
<feature type="transmembrane region" description="Helical" evidence="1">
    <location>
        <begin position="337"/>
        <end position="360"/>
    </location>
</feature>
<comment type="caution">
    <text evidence="2">The sequence shown here is derived from an EMBL/GenBank/DDBJ whole genome shotgun (WGS) entry which is preliminary data.</text>
</comment>
<feature type="transmembrane region" description="Helical" evidence="1">
    <location>
        <begin position="247"/>
        <end position="266"/>
    </location>
</feature>
<reference evidence="2 3" key="1">
    <citation type="submission" date="2021-01" db="EMBL/GenBank/DDBJ databases">
        <title>Genome sequencing of Joostella atrarenae M1-2 (= KCTC 23194).</title>
        <authorList>
            <person name="Zakaria M.R."/>
            <person name="Lam M.Q."/>
            <person name="Chong C.S."/>
        </authorList>
    </citation>
    <scope>NUCLEOTIDE SEQUENCE [LARGE SCALE GENOMIC DNA]</scope>
    <source>
        <strain evidence="2 3">M1-2</strain>
    </source>
</reference>
<proteinExistence type="predicted"/>
<accession>A0ABS9J5V9</accession>
<name>A0ABS9J5V9_9FLAO</name>
<evidence type="ECO:0000256" key="1">
    <source>
        <dbReference type="SAM" id="Phobius"/>
    </source>
</evidence>
<feature type="transmembrane region" description="Helical" evidence="1">
    <location>
        <begin position="92"/>
        <end position="110"/>
    </location>
</feature>
<dbReference type="Pfam" id="PF12412">
    <property type="entry name" value="DUF3667"/>
    <property type="match status" value="1"/>
</dbReference>
<feature type="transmembrane region" description="Helical" evidence="1">
    <location>
        <begin position="307"/>
        <end position="325"/>
    </location>
</feature>
<keyword evidence="1" id="KW-0472">Membrane</keyword>
<evidence type="ECO:0000313" key="3">
    <source>
        <dbReference type="Proteomes" id="UP000829517"/>
    </source>
</evidence>
<keyword evidence="1" id="KW-1133">Transmembrane helix</keyword>
<keyword evidence="3" id="KW-1185">Reference proteome</keyword>
<dbReference type="RefSeq" id="WP_236959774.1">
    <property type="nucleotide sequence ID" value="NZ_JAETXX010000010.1"/>
</dbReference>
<gene>
    <name evidence="2" type="ORF">JM658_13315</name>
</gene>
<evidence type="ECO:0000313" key="2">
    <source>
        <dbReference type="EMBL" id="MCF8715809.1"/>
    </source>
</evidence>
<dbReference type="EMBL" id="JAETXX010000010">
    <property type="protein sequence ID" value="MCF8715809.1"/>
    <property type="molecule type" value="Genomic_DNA"/>
</dbReference>
<dbReference type="InterPro" id="IPR022134">
    <property type="entry name" value="DUF3667"/>
</dbReference>
<dbReference type="Proteomes" id="UP000829517">
    <property type="component" value="Unassembled WGS sequence"/>
</dbReference>
<keyword evidence="1" id="KW-0812">Transmembrane</keyword>
<protein>
    <submittedName>
        <fullName evidence="2">DUF3667 domain-containing protein</fullName>
    </submittedName>
</protein>
<sequence>MEKRHAPSLKHRTNKCLNCEMPLDKSDAFCPNCGQKNSSKKLSIFHLIEEFLSSIFSYDSKLHKTLATLILKPGKITRDYVNGKRATYTNPFRFFLSITILYFLMISYSSDFDQANNTINESIIKDSLFIENTVNSLKKTMISENEKNTIDSLLKKYSPKREINTTDPPSVFFEKLNEKLFIKRMYEKTEYFYEDIQRDKYFNYDNAITQLKISPSIENRVTFNIAKSAHKTYHNPGSFFANLISKLPFIIFFFLPFYSIFIWIIYSFEKYQYIDHLIFSFHTQTLFTLLLIVCLITKWAFNQDLHIIAFLAFLIYLYKSMRGFYKESRIKTIVKFIYINTIFLILATISIVTIVLVGIYTY</sequence>